<proteinExistence type="predicted"/>
<evidence type="ECO:0000256" key="1">
    <source>
        <dbReference type="SAM" id="MobiDB-lite"/>
    </source>
</evidence>
<sequence length="112" mass="11310">MTATLTAQETSDAGLLVLAGAAAPRGKAVKRNVSMGSGGSSGPRPAARRATLNVPSQARKKAAIPRTLVEEVNAKGAAARNASTGSSARRRGRPGRRRDDDARAYSAAAAAA</sequence>
<dbReference type="EnsemblPlants" id="TuG1812G0200000578.01.T01">
    <property type="protein sequence ID" value="TuG1812G0200000578.01.T01.cds243575"/>
    <property type="gene ID" value="TuG1812G0200000578.01"/>
</dbReference>
<dbReference type="Proteomes" id="UP000015106">
    <property type="component" value="Chromosome 2"/>
</dbReference>
<keyword evidence="3" id="KW-1185">Reference proteome</keyword>
<evidence type="ECO:0000313" key="2">
    <source>
        <dbReference type="EnsemblPlants" id="TuG1812G0200000578.01.T01.cds243575"/>
    </source>
</evidence>
<organism evidence="2 3">
    <name type="scientific">Triticum urartu</name>
    <name type="common">Red wild einkorn</name>
    <name type="synonym">Crithodium urartu</name>
    <dbReference type="NCBI Taxonomy" id="4572"/>
    <lineage>
        <taxon>Eukaryota</taxon>
        <taxon>Viridiplantae</taxon>
        <taxon>Streptophyta</taxon>
        <taxon>Embryophyta</taxon>
        <taxon>Tracheophyta</taxon>
        <taxon>Spermatophyta</taxon>
        <taxon>Magnoliopsida</taxon>
        <taxon>Liliopsida</taxon>
        <taxon>Poales</taxon>
        <taxon>Poaceae</taxon>
        <taxon>BOP clade</taxon>
        <taxon>Pooideae</taxon>
        <taxon>Triticodae</taxon>
        <taxon>Triticeae</taxon>
        <taxon>Triticinae</taxon>
        <taxon>Triticum</taxon>
    </lineage>
</organism>
<evidence type="ECO:0000313" key="3">
    <source>
        <dbReference type="Proteomes" id="UP000015106"/>
    </source>
</evidence>
<reference evidence="2" key="2">
    <citation type="submission" date="2018-03" db="EMBL/GenBank/DDBJ databases">
        <title>The Triticum urartu genome reveals the dynamic nature of wheat genome evolution.</title>
        <authorList>
            <person name="Ling H."/>
            <person name="Ma B."/>
            <person name="Shi X."/>
            <person name="Liu H."/>
            <person name="Dong L."/>
            <person name="Sun H."/>
            <person name="Cao Y."/>
            <person name="Gao Q."/>
            <person name="Zheng S."/>
            <person name="Li Y."/>
            <person name="Yu Y."/>
            <person name="Du H."/>
            <person name="Qi M."/>
            <person name="Li Y."/>
            <person name="Yu H."/>
            <person name="Cui Y."/>
            <person name="Wang N."/>
            <person name="Chen C."/>
            <person name="Wu H."/>
            <person name="Zhao Y."/>
            <person name="Zhang J."/>
            <person name="Li Y."/>
            <person name="Zhou W."/>
            <person name="Zhang B."/>
            <person name="Hu W."/>
            <person name="Eijk M."/>
            <person name="Tang J."/>
            <person name="Witsenboer H."/>
            <person name="Zhao S."/>
            <person name="Li Z."/>
            <person name="Zhang A."/>
            <person name="Wang D."/>
            <person name="Liang C."/>
        </authorList>
    </citation>
    <scope>NUCLEOTIDE SEQUENCE [LARGE SCALE GENOMIC DNA]</scope>
    <source>
        <strain evidence="2">cv. G1812</strain>
    </source>
</reference>
<feature type="region of interest" description="Disordered" evidence="1">
    <location>
        <begin position="29"/>
        <end position="62"/>
    </location>
</feature>
<feature type="region of interest" description="Disordered" evidence="1">
    <location>
        <begin position="74"/>
        <end position="112"/>
    </location>
</feature>
<reference evidence="2" key="3">
    <citation type="submission" date="2022-06" db="UniProtKB">
        <authorList>
            <consortium name="EnsemblPlants"/>
        </authorList>
    </citation>
    <scope>IDENTIFICATION</scope>
</reference>
<name>A0A8R7TCC4_TRIUA</name>
<protein>
    <submittedName>
        <fullName evidence="2">Uncharacterized protein</fullName>
    </submittedName>
</protein>
<dbReference type="Gramene" id="TuG1812G0200000578.01.T01">
    <property type="protein sequence ID" value="TuG1812G0200000578.01.T01.cds243575"/>
    <property type="gene ID" value="TuG1812G0200000578.01"/>
</dbReference>
<accession>A0A8R7TCC4</accession>
<feature type="compositionally biased region" description="Low complexity" evidence="1">
    <location>
        <begin position="76"/>
        <end position="87"/>
    </location>
</feature>
<reference evidence="3" key="1">
    <citation type="journal article" date="2013" name="Nature">
        <title>Draft genome of the wheat A-genome progenitor Triticum urartu.</title>
        <authorList>
            <person name="Ling H.Q."/>
            <person name="Zhao S."/>
            <person name="Liu D."/>
            <person name="Wang J."/>
            <person name="Sun H."/>
            <person name="Zhang C."/>
            <person name="Fan H."/>
            <person name="Li D."/>
            <person name="Dong L."/>
            <person name="Tao Y."/>
            <person name="Gao C."/>
            <person name="Wu H."/>
            <person name="Li Y."/>
            <person name="Cui Y."/>
            <person name="Guo X."/>
            <person name="Zheng S."/>
            <person name="Wang B."/>
            <person name="Yu K."/>
            <person name="Liang Q."/>
            <person name="Yang W."/>
            <person name="Lou X."/>
            <person name="Chen J."/>
            <person name="Feng M."/>
            <person name="Jian J."/>
            <person name="Zhang X."/>
            <person name="Luo G."/>
            <person name="Jiang Y."/>
            <person name="Liu J."/>
            <person name="Wang Z."/>
            <person name="Sha Y."/>
            <person name="Zhang B."/>
            <person name="Wu H."/>
            <person name="Tang D."/>
            <person name="Shen Q."/>
            <person name="Xue P."/>
            <person name="Zou S."/>
            <person name="Wang X."/>
            <person name="Liu X."/>
            <person name="Wang F."/>
            <person name="Yang Y."/>
            <person name="An X."/>
            <person name="Dong Z."/>
            <person name="Zhang K."/>
            <person name="Zhang X."/>
            <person name="Luo M.C."/>
            <person name="Dvorak J."/>
            <person name="Tong Y."/>
            <person name="Wang J."/>
            <person name="Yang H."/>
            <person name="Li Z."/>
            <person name="Wang D."/>
            <person name="Zhang A."/>
            <person name="Wang J."/>
        </authorList>
    </citation>
    <scope>NUCLEOTIDE SEQUENCE</scope>
    <source>
        <strain evidence="3">cv. G1812</strain>
    </source>
</reference>
<dbReference type="AlphaFoldDB" id="A0A8R7TCC4"/>